<dbReference type="EMBL" id="VSSQ01000076">
    <property type="protein sequence ID" value="MPL73901.1"/>
    <property type="molecule type" value="Genomic_DNA"/>
</dbReference>
<dbReference type="NCBIfam" id="TIGR04157">
    <property type="entry name" value="glyco_rSAM_CFB"/>
    <property type="match status" value="1"/>
</dbReference>
<dbReference type="InterPro" id="IPR001296">
    <property type="entry name" value="Glyco_trans_1"/>
</dbReference>
<dbReference type="Gene3D" id="3.40.50.2000">
    <property type="entry name" value="Glycogen Phosphorylase B"/>
    <property type="match status" value="2"/>
</dbReference>
<dbReference type="GO" id="GO:0102710">
    <property type="term" value="F:D-inositol-3-phosphate glycosyltransferase activity"/>
    <property type="evidence" value="ECO:0007669"/>
    <property type="project" value="UniProtKB-EC"/>
</dbReference>
<dbReference type="PANTHER" id="PTHR45947:SF3">
    <property type="entry name" value="SULFOQUINOVOSYL TRANSFERASE SQD2"/>
    <property type="match status" value="1"/>
</dbReference>
<reference evidence="3" key="1">
    <citation type="submission" date="2019-08" db="EMBL/GenBank/DDBJ databases">
        <authorList>
            <person name="Kucharzyk K."/>
            <person name="Murdoch R.W."/>
            <person name="Higgins S."/>
            <person name="Loffler F."/>
        </authorList>
    </citation>
    <scope>NUCLEOTIDE SEQUENCE</scope>
</reference>
<dbReference type="AlphaFoldDB" id="A0A644U4R1"/>
<sequence>MTQIFFFNEGSRASEYGIGTYVEQMSGIFLKAKDIQFNIVMTRSKENEFCVKKIYNINIFYIPDILNNDDSEIKINKYYRNTWILIRPYISTIESDKIILHLNYYQHICFYSYFKQSFPNMKSCFTIHYMDWCFKIKGNLNYFKKIICSRKSIIKNEIERAVLEIYKKEKLLFEQIDNIICLSNKTKKILNDYYHVSSEKMVTIYNGIEDKAILLAKEEIQMLKKDLFIDKEEKIILFVGRLDDIKGVDKLIMAFRKVLINMSNCRLILVGDGYYSQYLHESSFIWSKITFTGHLKRNELYKLYQIADVGVLPSFHEQCSYVAIEMMMHGIPLIVSTSTGLSEMVENGITGFHLHVIENPDSTDLDVGIVAKKIMYLLNNPNIKKIIGHNARLKYENTYTSKIMNENMLNLYFSI</sequence>
<dbReference type="PANTHER" id="PTHR45947">
    <property type="entry name" value="SULFOQUINOVOSYL TRANSFERASE SQD2"/>
    <property type="match status" value="1"/>
</dbReference>
<evidence type="ECO:0000259" key="2">
    <source>
        <dbReference type="Pfam" id="PF13439"/>
    </source>
</evidence>
<accession>A0A644U4R1</accession>
<dbReference type="SUPFAM" id="SSF53756">
    <property type="entry name" value="UDP-Glycosyltransferase/glycogen phosphorylase"/>
    <property type="match status" value="1"/>
</dbReference>
<dbReference type="InterPro" id="IPR050194">
    <property type="entry name" value="Glycosyltransferase_grp1"/>
</dbReference>
<dbReference type="CDD" id="cd03801">
    <property type="entry name" value="GT4_PimA-like"/>
    <property type="match status" value="1"/>
</dbReference>
<keyword evidence="3" id="KW-0808">Transferase</keyword>
<dbReference type="InterPro" id="IPR026419">
    <property type="entry name" value="Glyco_rSAM_CFB"/>
</dbReference>
<feature type="domain" description="Glycosyl transferase family 1" evidence="1">
    <location>
        <begin position="223"/>
        <end position="392"/>
    </location>
</feature>
<evidence type="ECO:0000313" key="3">
    <source>
        <dbReference type="EMBL" id="MPL73901.1"/>
    </source>
</evidence>
<evidence type="ECO:0000259" key="1">
    <source>
        <dbReference type="Pfam" id="PF00534"/>
    </source>
</evidence>
<organism evidence="3">
    <name type="scientific">bioreactor metagenome</name>
    <dbReference type="NCBI Taxonomy" id="1076179"/>
    <lineage>
        <taxon>unclassified sequences</taxon>
        <taxon>metagenomes</taxon>
        <taxon>ecological metagenomes</taxon>
    </lineage>
</organism>
<gene>
    <name evidence="3" type="primary">mshA_16</name>
    <name evidence="3" type="ORF">SDC9_19710</name>
</gene>
<comment type="caution">
    <text evidence="3">The sequence shown here is derived from an EMBL/GenBank/DDBJ whole genome shotgun (WGS) entry which is preliminary data.</text>
</comment>
<feature type="domain" description="Glycosyltransferase subfamily 4-like N-terminal" evidence="2">
    <location>
        <begin position="99"/>
        <end position="209"/>
    </location>
</feature>
<dbReference type="Pfam" id="PF00534">
    <property type="entry name" value="Glycos_transf_1"/>
    <property type="match status" value="1"/>
</dbReference>
<proteinExistence type="predicted"/>
<dbReference type="Pfam" id="PF13439">
    <property type="entry name" value="Glyco_transf_4"/>
    <property type="match status" value="1"/>
</dbReference>
<dbReference type="InterPro" id="IPR028098">
    <property type="entry name" value="Glyco_trans_4-like_N"/>
</dbReference>
<dbReference type="EC" id="2.4.1.250" evidence="3"/>
<protein>
    <submittedName>
        <fullName evidence="3">D-inositol-3-phosphate glycosyltransferase</fullName>
        <ecNumber evidence="3">2.4.1.250</ecNumber>
    </submittedName>
</protein>
<name>A0A644U4R1_9ZZZZ</name>
<keyword evidence="3" id="KW-0328">Glycosyltransferase</keyword>